<gene>
    <name evidence="2" type="ORF">FB388_5987</name>
</gene>
<sequence>MQPLRPERPEAFWEWRVIADEPGMHRLSIVASVIDPDGGEVVIENRQVELRLHVEGTVGYYAGRAWNGLMAFVMNAQGLVAGIAAVASVLAGTWLTRRRRARSRRALEVESEGAAGRDRDRSGYL</sequence>
<keyword evidence="1" id="KW-0812">Transmembrane</keyword>
<evidence type="ECO:0000313" key="3">
    <source>
        <dbReference type="Proteomes" id="UP000319818"/>
    </source>
</evidence>
<evidence type="ECO:0000256" key="1">
    <source>
        <dbReference type="SAM" id="Phobius"/>
    </source>
</evidence>
<evidence type="ECO:0000313" key="2">
    <source>
        <dbReference type="EMBL" id="TQM38743.1"/>
    </source>
</evidence>
<accession>A0A543FY21</accession>
<keyword evidence="3" id="KW-1185">Reference proteome</keyword>
<protein>
    <submittedName>
        <fullName evidence="2">Uncharacterized protein</fullName>
    </submittedName>
</protein>
<dbReference type="AlphaFoldDB" id="A0A543FY21"/>
<feature type="transmembrane region" description="Helical" evidence="1">
    <location>
        <begin position="69"/>
        <end position="95"/>
    </location>
</feature>
<organism evidence="2 3">
    <name type="scientific">Pseudonocardia cypriaca</name>
    <dbReference type="NCBI Taxonomy" id="882449"/>
    <lineage>
        <taxon>Bacteria</taxon>
        <taxon>Bacillati</taxon>
        <taxon>Actinomycetota</taxon>
        <taxon>Actinomycetes</taxon>
        <taxon>Pseudonocardiales</taxon>
        <taxon>Pseudonocardiaceae</taxon>
        <taxon>Pseudonocardia</taxon>
    </lineage>
</organism>
<comment type="caution">
    <text evidence="2">The sequence shown here is derived from an EMBL/GenBank/DDBJ whole genome shotgun (WGS) entry which is preliminary data.</text>
</comment>
<keyword evidence="1" id="KW-1133">Transmembrane helix</keyword>
<dbReference type="EMBL" id="VFPH01000002">
    <property type="protein sequence ID" value="TQM38743.1"/>
    <property type="molecule type" value="Genomic_DNA"/>
</dbReference>
<name>A0A543FY21_9PSEU</name>
<reference evidence="2 3" key="1">
    <citation type="submission" date="2019-06" db="EMBL/GenBank/DDBJ databases">
        <title>Sequencing the genomes of 1000 actinobacteria strains.</title>
        <authorList>
            <person name="Klenk H.-P."/>
        </authorList>
    </citation>
    <scope>NUCLEOTIDE SEQUENCE [LARGE SCALE GENOMIC DNA]</scope>
    <source>
        <strain evidence="2 3">DSM 45511</strain>
    </source>
</reference>
<dbReference type="Proteomes" id="UP000319818">
    <property type="component" value="Unassembled WGS sequence"/>
</dbReference>
<proteinExistence type="predicted"/>
<keyword evidence="1" id="KW-0472">Membrane</keyword>